<dbReference type="GO" id="GO:0008270">
    <property type="term" value="F:zinc ion binding"/>
    <property type="evidence" value="ECO:0007669"/>
    <property type="project" value="UniProtKB-KW"/>
</dbReference>
<dbReference type="PANTHER" id="PTHR20973:SF0">
    <property type="entry name" value="NON-STRUCTURAL MAINTENANCE OF CHROMOSOMES ELEMENT 1 HOMOLOG"/>
    <property type="match status" value="1"/>
</dbReference>
<evidence type="ECO:0000256" key="2">
    <source>
        <dbReference type="ARBA" id="ARBA00004123"/>
    </source>
</evidence>
<evidence type="ECO:0000256" key="12">
    <source>
        <dbReference type="ARBA" id="ARBA00022786"/>
    </source>
</evidence>
<dbReference type="EMBL" id="HBUE01083892">
    <property type="protein sequence ID" value="CAG6478825.1"/>
    <property type="molecule type" value="Transcribed_RNA"/>
</dbReference>
<dbReference type="EMBL" id="HBUE01296967">
    <property type="protein sequence ID" value="CAG6576906.1"/>
    <property type="molecule type" value="Transcribed_RNA"/>
</dbReference>
<evidence type="ECO:0000256" key="18">
    <source>
        <dbReference type="RuleBase" id="RU368018"/>
    </source>
</evidence>
<keyword evidence="13 18" id="KW-0862">Zinc</keyword>
<dbReference type="PROSITE" id="PS50081">
    <property type="entry name" value="ZF_DAG_PE_2"/>
    <property type="match status" value="1"/>
</dbReference>
<dbReference type="Pfam" id="PF07574">
    <property type="entry name" value="SMC_Nse1"/>
    <property type="match status" value="1"/>
</dbReference>
<dbReference type="Gene3D" id="3.30.40.10">
    <property type="entry name" value="Zinc/RING finger domain, C3HC4 (zinc finger)"/>
    <property type="match status" value="1"/>
</dbReference>
<reference evidence="20" key="1">
    <citation type="submission" date="2021-05" db="EMBL/GenBank/DDBJ databases">
        <authorList>
            <person name="Alioto T."/>
            <person name="Alioto T."/>
            <person name="Gomez Garrido J."/>
        </authorList>
    </citation>
    <scope>NUCLEOTIDE SEQUENCE</scope>
</reference>
<name>A0A8D8GZ72_CULPI</name>
<accession>A0A8D8GZ72</accession>
<sequence length="236" mass="26954">MISTYSNIHRGFLQACSLHGTMTVKDAAKIMVHLFGQYQPNDPIPDEQRLQELIDQINPKLSRFQQKIVLLESDPKQPNYVVFANLSDSPLDRFQTAYPAGELSFFRVVLHELATTEGHKLEQIEWLNLTTKIEEGRSLTKSRAEELLSEWVGAGYLVLDEDGIGFGPKTQVEFDRYLLNNFPDQVEQCRLCKEVLFYGIKCAKCSVSMHKTCAKKYFKKVKNCPACKKAWTVALD</sequence>
<dbReference type="InterPro" id="IPR011513">
    <property type="entry name" value="Nse1"/>
</dbReference>
<evidence type="ECO:0000256" key="5">
    <source>
        <dbReference type="ARBA" id="ARBA00012483"/>
    </source>
</evidence>
<evidence type="ECO:0000256" key="8">
    <source>
        <dbReference type="ARBA" id="ARBA00022679"/>
    </source>
</evidence>
<evidence type="ECO:0000256" key="16">
    <source>
        <dbReference type="ARBA" id="ARBA00023204"/>
    </source>
</evidence>
<dbReference type="InterPro" id="IPR036388">
    <property type="entry name" value="WH-like_DNA-bd_sf"/>
</dbReference>
<evidence type="ECO:0000256" key="10">
    <source>
        <dbReference type="ARBA" id="ARBA00022763"/>
    </source>
</evidence>
<dbReference type="GO" id="GO:0061630">
    <property type="term" value="F:ubiquitin protein ligase activity"/>
    <property type="evidence" value="ECO:0007669"/>
    <property type="project" value="UniProtKB-EC"/>
</dbReference>
<dbReference type="EMBL" id="HBUE01191063">
    <property type="protein sequence ID" value="CAG6525213.1"/>
    <property type="molecule type" value="Transcribed_RNA"/>
</dbReference>
<dbReference type="Pfam" id="PF08746">
    <property type="entry name" value="zf-RING-like"/>
    <property type="match status" value="1"/>
</dbReference>
<dbReference type="InterPro" id="IPR002219">
    <property type="entry name" value="PKC_DAG/PE"/>
</dbReference>
<evidence type="ECO:0000256" key="3">
    <source>
        <dbReference type="ARBA" id="ARBA00004286"/>
    </source>
</evidence>
<evidence type="ECO:0000259" key="19">
    <source>
        <dbReference type="PROSITE" id="PS50081"/>
    </source>
</evidence>
<proteinExistence type="inferred from homology"/>
<keyword evidence="12 18" id="KW-0833">Ubl conjugation pathway</keyword>
<dbReference type="PANTHER" id="PTHR20973">
    <property type="entry name" value="NON-SMC ELEMENT 1-RELATED"/>
    <property type="match status" value="1"/>
</dbReference>
<dbReference type="Gene3D" id="1.10.10.10">
    <property type="entry name" value="Winged helix-like DNA-binding domain superfamily/Winged helix DNA-binding domain"/>
    <property type="match status" value="1"/>
</dbReference>
<dbReference type="EC" id="2.3.2.27" evidence="5 18"/>
<evidence type="ECO:0000256" key="1">
    <source>
        <dbReference type="ARBA" id="ARBA00000900"/>
    </source>
</evidence>
<keyword evidence="11 18" id="KW-0863">Zinc-finger</keyword>
<dbReference type="EMBL" id="HBUE01083894">
    <property type="protein sequence ID" value="CAG6478829.1"/>
    <property type="molecule type" value="Transcribed_RNA"/>
</dbReference>
<evidence type="ECO:0000256" key="9">
    <source>
        <dbReference type="ARBA" id="ARBA00022723"/>
    </source>
</evidence>
<protein>
    <recommendedName>
        <fullName evidence="6 18">Non-structural maintenance of chromosomes element 1 homolog</fullName>
        <ecNumber evidence="5 18">2.3.2.27</ecNumber>
    </recommendedName>
</protein>
<organism evidence="20">
    <name type="scientific">Culex pipiens</name>
    <name type="common">House mosquito</name>
    <dbReference type="NCBI Taxonomy" id="7175"/>
    <lineage>
        <taxon>Eukaryota</taxon>
        <taxon>Metazoa</taxon>
        <taxon>Ecdysozoa</taxon>
        <taxon>Arthropoda</taxon>
        <taxon>Hexapoda</taxon>
        <taxon>Insecta</taxon>
        <taxon>Pterygota</taxon>
        <taxon>Neoptera</taxon>
        <taxon>Endopterygota</taxon>
        <taxon>Diptera</taxon>
        <taxon>Nematocera</taxon>
        <taxon>Culicoidea</taxon>
        <taxon>Culicidae</taxon>
        <taxon>Culicinae</taxon>
        <taxon>Culicini</taxon>
        <taxon>Culex</taxon>
        <taxon>Culex</taxon>
    </lineage>
</organism>
<dbReference type="InterPro" id="IPR013083">
    <property type="entry name" value="Znf_RING/FYVE/PHD"/>
</dbReference>
<dbReference type="AlphaFoldDB" id="A0A8D8GZ72"/>
<dbReference type="EMBL" id="HBUE01191064">
    <property type="protein sequence ID" value="CAG6525215.1"/>
    <property type="molecule type" value="Transcribed_RNA"/>
</dbReference>
<evidence type="ECO:0000256" key="13">
    <source>
        <dbReference type="ARBA" id="ARBA00022833"/>
    </source>
</evidence>
<evidence type="ECO:0000256" key="7">
    <source>
        <dbReference type="ARBA" id="ARBA00022454"/>
    </source>
</evidence>
<dbReference type="GO" id="GO:0000724">
    <property type="term" value="P:double-strand break repair via homologous recombination"/>
    <property type="evidence" value="ECO:0007669"/>
    <property type="project" value="TreeGrafter"/>
</dbReference>
<comment type="subcellular location">
    <subcellularLocation>
        <location evidence="3">Chromosome</location>
    </subcellularLocation>
    <subcellularLocation>
        <location evidence="2 18">Nucleus</location>
    </subcellularLocation>
</comment>
<evidence type="ECO:0000256" key="14">
    <source>
        <dbReference type="ARBA" id="ARBA00022843"/>
    </source>
</evidence>
<keyword evidence="9 18" id="KW-0479">Metal-binding</keyword>
<keyword evidence="8 18" id="KW-0808">Transferase</keyword>
<comment type="catalytic activity">
    <reaction evidence="1 18">
        <text>S-ubiquitinyl-[E2 ubiquitin-conjugating enzyme]-L-cysteine + [acceptor protein]-L-lysine = [E2 ubiquitin-conjugating enzyme]-L-cysteine + N(6)-ubiquitinyl-[acceptor protein]-L-lysine.</text>
        <dbReference type="EC" id="2.3.2.27"/>
    </reaction>
</comment>
<keyword evidence="10 18" id="KW-0227">DNA damage</keyword>
<evidence type="ECO:0000256" key="11">
    <source>
        <dbReference type="ARBA" id="ARBA00022771"/>
    </source>
</evidence>
<comment type="subunit">
    <text evidence="18">Component of the Smc5-Smc6 complex.</text>
</comment>
<feature type="domain" description="Phorbol-ester/DAG-type" evidence="19">
    <location>
        <begin position="174"/>
        <end position="224"/>
    </location>
</feature>
<keyword evidence="7" id="KW-0158">Chromosome</keyword>
<dbReference type="GO" id="GO:0005634">
    <property type="term" value="C:nucleus"/>
    <property type="evidence" value="ECO:0007669"/>
    <property type="project" value="UniProtKB-SubCell"/>
</dbReference>
<evidence type="ECO:0000256" key="15">
    <source>
        <dbReference type="ARBA" id="ARBA00023172"/>
    </source>
</evidence>
<dbReference type="EMBL" id="HBUE01296966">
    <property type="protein sequence ID" value="CAG6576904.1"/>
    <property type="molecule type" value="Transcribed_RNA"/>
</dbReference>
<keyword evidence="16 18" id="KW-0234">DNA repair</keyword>
<keyword evidence="15 18" id="KW-0233">DNA recombination</keyword>
<evidence type="ECO:0000256" key="6">
    <source>
        <dbReference type="ARBA" id="ARBA00019422"/>
    </source>
</evidence>
<keyword evidence="14" id="KW-0832">Ubl conjugation</keyword>
<dbReference type="Gene3D" id="3.90.1150.220">
    <property type="match status" value="1"/>
</dbReference>
<evidence type="ECO:0000313" key="20">
    <source>
        <dbReference type="EMBL" id="CAG6525215.1"/>
    </source>
</evidence>
<dbReference type="InterPro" id="IPR014857">
    <property type="entry name" value="Nse1_RING_C4HC3-type"/>
</dbReference>
<comment type="similarity">
    <text evidence="4 18">Belongs to the NSE1 family.</text>
</comment>
<evidence type="ECO:0000256" key="4">
    <source>
        <dbReference type="ARBA" id="ARBA00010258"/>
    </source>
</evidence>
<dbReference type="GO" id="GO:0030915">
    <property type="term" value="C:Smc5-Smc6 complex"/>
    <property type="evidence" value="ECO:0007669"/>
    <property type="project" value="UniProtKB-UniRule"/>
</dbReference>
<evidence type="ECO:0000256" key="17">
    <source>
        <dbReference type="ARBA" id="ARBA00023242"/>
    </source>
</evidence>
<dbReference type="SUPFAM" id="SSF57850">
    <property type="entry name" value="RING/U-box"/>
    <property type="match status" value="1"/>
</dbReference>
<keyword evidence="17 18" id="KW-0539">Nucleus</keyword>